<evidence type="ECO:0000256" key="2">
    <source>
        <dbReference type="SAM" id="MobiDB-lite"/>
    </source>
</evidence>
<feature type="region of interest" description="Disordered" evidence="2">
    <location>
        <begin position="951"/>
        <end position="1086"/>
    </location>
</feature>
<feature type="compositionally biased region" description="Basic residues" evidence="2">
    <location>
        <begin position="1146"/>
        <end position="1163"/>
    </location>
</feature>
<keyword evidence="5" id="KW-1185">Reference proteome</keyword>
<feature type="compositionally biased region" description="Polar residues" evidence="2">
    <location>
        <begin position="1123"/>
        <end position="1132"/>
    </location>
</feature>
<sequence>MFKPRRAIRHNDGEQYSQLVLLHPEHDIVNAQADIVLVAGLGGHYINTWEAADRTLWPIHLLPSEIEGGIRVLSFHYNTTVRGTTSQAKIEDHARELLDKLDLDRLQGKDQSIAWRPIIFVGHSLGGMLVKRAIQKSREDWRFKHLWDTTRGAMFFATPHHGLDEASWPEFAAQVLQLSGPFPGILPTQKMLDQILINSTALLDITLDFRSIQDHLAFVNFTEGRRMRGMNRVLVDDGRGWMDAPKKRQRKIDGDHLGICRFSRHKNDVQAFAEVSEGIRYLMESSKALDQIEEDAKLALLSLCPPGFHGYSMAKEPTKGTCEWIQERQEFRDWLGEGEEKQMLWIQGPPACGKTFLAKHIITDLIPRANQEVAHCLLSNADPGRGDLEALLRATLHHALRLEPELIARFLVPPFLEATRERRLRDDQIWTRNVLRPMWPTVIAAVAAHRSLALVVDGFDEMARDCQQSFIDCLAEFETMVECQEHSKRVRVLLLSREETAGADQQLTGEEMFEKYTVSHDDILPDMAKTVMAELTSSQTQFGGTENSGDDEEHGNPLAQTCKAILKSPESTYLWATLAAEEVAHSQLATQVEAVQKLILPNIPKDIEALHLRVLNEVHKTESTLLLVTQVLRWVVFQMEPLSEAEFTTAIALGMVLSRQTGEPPSEQELESIASDIRTSVETHCGKILDLRSGQLQLNHSSIMNCLTSPERPTELAYMEEALSQVYLASVCVAYLTMPHFSTSGVGLTSDNSELWEAKVRKRIKEYSFLRYASLYWFIHIQAAGVSWNECDHSAAKGQRLLQDHTTEYSKCWTEVWWFLSKGSSNQSSFPEDTTSYILKGYLPPIRNTFSGIPTDASNTSSSDVASSSTSEASANTPEDTATDPLNLATEAEFMEVKDEEPVSRDLGYGILDPADYGNDEDTPHHLLNKQSPYEPRVAGCDDLAFEIPAPDHDTPIVRRVPSSGKVLGSQEMTARPTDQPPMATTDSVALKPELGGEIAQTNNQLRITKPQEEEQATKEKDKALDDHSKTGQLQKVDEKGKQLEHKDDVETGQKGTLENRKSRETSSVKRHPPAPATRAPFGRTHFAQAQPIAQLLTPVEIVGKNAEVGNSGIVEDEEQTEGQHSGNLSNEQQRKGSRWSNIKSGFKKQVKKLVKPGQKAKT</sequence>
<accession>A0AAN6WRA7</accession>
<dbReference type="InterPro" id="IPR029058">
    <property type="entry name" value="AB_hydrolase_fold"/>
</dbReference>
<feature type="domain" description="Nephrocystin 3-like N-terminal" evidence="3">
    <location>
        <begin position="320"/>
        <end position="497"/>
    </location>
</feature>
<dbReference type="SUPFAM" id="SSF53474">
    <property type="entry name" value="alpha/beta-Hydrolases"/>
    <property type="match status" value="1"/>
</dbReference>
<feature type="compositionally biased region" description="Basic and acidic residues" evidence="2">
    <location>
        <begin position="895"/>
        <end position="904"/>
    </location>
</feature>
<dbReference type="Proteomes" id="UP001302126">
    <property type="component" value="Unassembled WGS sequence"/>
</dbReference>
<dbReference type="Gene3D" id="3.40.50.300">
    <property type="entry name" value="P-loop containing nucleotide triphosphate hydrolases"/>
    <property type="match status" value="1"/>
</dbReference>
<proteinExistence type="predicted"/>
<feature type="compositionally biased region" description="Low complexity" evidence="2">
    <location>
        <begin position="855"/>
        <end position="877"/>
    </location>
</feature>
<name>A0AAN6WRA7_9PEZI</name>
<reference evidence="4" key="2">
    <citation type="submission" date="2023-05" db="EMBL/GenBank/DDBJ databases">
        <authorList>
            <consortium name="Lawrence Berkeley National Laboratory"/>
            <person name="Steindorff A."/>
            <person name="Hensen N."/>
            <person name="Bonometti L."/>
            <person name="Westerberg I."/>
            <person name="Brannstrom I.O."/>
            <person name="Guillou S."/>
            <person name="Cros-Aarteil S."/>
            <person name="Calhoun S."/>
            <person name="Haridas S."/>
            <person name="Kuo A."/>
            <person name="Mondo S."/>
            <person name="Pangilinan J."/>
            <person name="Riley R."/>
            <person name="Labutti K."/>
            <person name="Andreopoulos B."/>
            <person name="Lipzen A."/>
            <person name="Chen C."/>
            <person name="Yanf M."/>
            <person name="Daum C."/>
            <person name="Ng V."/>
            <person name="Clum A."/>
            <person name="Ohm R."/>
            <person name="Martin F."/>
            <person name="Silar P."/>
            <person name="Natvig D."/>
            <person name="Lalanne C."/>
            <person name="Gautier V."/>
            <person name="Ament-Velasquez S.L."/>
            <person name="Kruys A."/>
            <person name="Hutchinson M.I."/>
            <person name="Powell A.J."/>
            <person name="Barry K."/>
            <person name="Miller A.N."/>
            <person name="Grigoriev I.V."/>
            <person name="Debuchy R."/>
            <person name="Gladieux P."/>
            <person name="Thoren M.H."/>
            <person name="Johannesson H."/>
        </authorList>
    </citation>
    <scope>NUCLEOTIDE SEQUENCE</scope>
    <source>
        <strain evidence="4">PSN309</strain>
    </source>
</reference>
<dbReference type="InterPro" id="IPR056884">
    <property type="entry name" value="NPHP3-like_N"/>
</dbReference>
<feature type="region of interest" description="Disordered" evidence="2">
    <location>
        <begin position="853"/>
        <end position="933"/>
    </location>
</feature>
<reference evidence="4" key="1">
    <citation type="journal article" date="2023" name="Mol. Phylogenet. Evol.">
        <title>Genome-scale phylogeny and comparative genomics of the fungal order Sordariales.</title>
        <authorList>
            <person name="Hensen N."/>
            <person name="Bonometti L."/>
            <person name="Westerberg I."/>
            <person name="Brannstrom I.O."/>
            <person name="Guillou S."/>
            <person name="Cros-Aarteil S."/>
            <person name="Calhoun S."/>
            <person name="Haridas S."/>
            <person name="Kuo A."/>
            <person name="Mondo S."/>
            <person name="Pangilinan J."/>
            <person name="Riley R."/>
            <person name="LaButti K."/>
            <person name="Andreopoulos B."/>
            <person name="Lipzen A."/>
            <person name="Chen C."/>
            <person name="Yan M."/>
            <person name="Daum C."/>
            <person name="Ng V."/>
            <person name="Clum A."/>
            <person name="Steindorff A."/>
            <person name="Ohm R.A."/>
            <person name="Martin F."/>
            <person name="Silar P."/>
            <person name="Natvig D.O."/>
            <person name="Lalanne C."/>
            <person name="Gautier V."/>
            <person name="Ament-Velasquez S.L."/>
            <person name="Kruys A."/>
            <person name="Hutchinson M.I."/>
            <person name="Powell A.J."/>
            <person name="Barry K."/>
            <person name="Miller A.N."/>
            <person name="Grigoriev I.V."/>
            <person name="Debuchy R."/>
            <person name="Gladieux P."/>
            <person name="Hiltunen Thoren M."/>
            <person name="Johannesson H."/>
        </authorList>
    </citation>
    <scope>NUCLEOTIDE SEQUENCE</scope>
    <source>
        <strain evidence="4">PSN309</strain>
    </source>
</reference>
<evidence type="ECO:0000259" key="3">
    <source>
        <dbReference type="Pfam" id="PF24883"/>
    </source>
</evidence>
<dbReference type="InterPro" id="IPR027417">
    <property type="entry name" value="P-loop_NTPase"/>
</dbReference>
<feature type="region of interest" description="Disordered" evidence="2">
    <location>
        <begin position="1111"/>
        <end position="1163"/>
    </location>
</feature>
<protein>
    <recommendedName>
        <fullName evidence="3">Nephrocystin 3-like N-terminal domain-containing protein</fullName>
    </recommendedName>
</protein>
<dbReference type="PANTHER" id="PTHR10039">
    <property type="entry name" value="AMELOGENIN"/>
    <property type="match status" value="1"/>
</dbReference>
<feature type="compositionally biased region" description="Basic and acidic residues" evidence="2">
    <location>
        <begin position="1010"/>
        <end position="1068"/>
    </location>
</feature>
<keyword evidence="1" id="KW-0677">Repeat</keyword>
<comment type="caution">
    <text evidence="4">The sequence shown here is derived from an EMBL/GenBank/DDBJ whole genome shotgun (WGS) entry which is preliminary data.</text>
</comment>
<dbReference type="Pfam" id="PF24883">
    <property type="entry name" value="NPHP3_N"/>
    <property type="match status" value="1"/>
</dbReference>
<gene>
    <name evidence="4" type="ORF">QBC35DRAFT_555176</name>
</gene>
<evidence type="ECO:0000313" key="4">
    <source>
        <dbReference type="EMBL" id="KAK4186016.1"/>
    </source>
</evidence>
<dbReference type="PANTHER" id="PTHR10039:SF14">
    <property type="entry name" value="NACHT DOMAIN-CONTAINING PROTEIN"/>
    <property type="match status" value="1"/>
</dbReference>
<dbReference type="Gene3D" id="3.40.50.1820">
    <property type="entry name" value="alpha/beta hydrolase"/>
    <property type="match status" value="1"/>
</dbReference>
<evidence type="ECO:0000256" key="1">
    <source>
        <dbReference type="ARBA" id="ARBA00022737"/>
    </source>
</evidence>
<dbReference type="AlphaFoldDB" id="A0AAN6WRA7"/>
<organism evidence="4 5">
    <name type="scientific">Podospora australis</name>
    <dbReference type="NCBI Taxonomy" id="1536484"/>
    <lineage>
        <taxon>Eukaryota</taxon>
        <taxon>Fungi</taxon>
        <taxon>Dikarya</taxon>
        <taxon>Ascomycota</taxon>
        <taxon>Pezizomycotina</taxon>
        <taxon>Sordariomycetes</taxon>
        <taxon>Sordariomycetidae</taxon>
        <taxon>Sordariales</taxon>
        <taxon>Podosporaceae</taxon>
        <taxon>Podospora</taxon>
    </lineage>
</organism>
<dbReference type="EMBL" id="MU864434">
    <property type="protein sequence ID" value="KAK4186016.1"/>
    <property type="molecule type" value="Genomic_DNA"/>
</dbReference>
<dbReference type="SUPFAM" id="SSF52540">
    <property type="entry name" value="P-loop containing nucleoside triphosphate hydrolases"/>
    <property type="match status" value="1"/>
</dbReference>
<evidence type="ECO:0000313" key="5">
    <source>
        <dbReference type="Proteomes" id="UP001302126"/>
    </source>
</evidence>